<feature type="domain" description="DUF4440" evidence="1">
    <location>
        <begin position="10"/>
        <end position="116"/>
    </location>
</feature>
<reference evidence="2 3" key="1">
    <citation type="journal article" date="2017" name="Int. J. Syst. Evol. Microbiol.">
        <title>Marinicauda algicola sp. nov., isolated from a marine red alga Rhodosorus marinus.</title>
        <authorList>
            <person name="Jeong S.E."/>
            <person name="Jeon S.H."/>
            <person name="Chun B.H."/>
            <person name="Kim D.W."/>
            <person name="Jeon C.O."/>
        </authorList>
    </citation>
    <scope>NUCLEOTIDE SEQUENCE [LARGE SCALE GENOMIC DNA]</scope>
    <source>
        <strain evidence="2 3">JCM 31718</strain>
    </source>
</reference>
<proteinExistence type="predicted"/>
<evidence type="ECO:0000259" key="1">
    <source>
        <dbReference type="Pfam" id="PF14534"/>
    </source>
</evidence>
<gene>
    <name evidence="2" type="ORF">E5163_07505</name>
</gene>
<evidence type="ECO:0000313" key="2">
    <source>
        <dbReference type="EMBL" id="TGY88972.1"/>
    </source>
</evidence>
<dbReference type="Proteomes" id="UP000308054">
    <property type="component" value="Unassembled WGS sequence"/>
</dbReference>
<dbReference type="InterPro" id="IPR032710">
    <property type="entry name" value="NTF2-like_dom_sf"/>
</dbReference>
<dbReference type="SUPFAM" id="SSF54427">
    <property type="entry name" value="NTF2-like"/>
    <property type="match status" value="1"/>
</dbReference>
<dbReference type="AlphaFoldDB" id="A0A4S2H1C6"/>
<comment type="caution">
    <text evidence="2">The sequence shown here is derived from an EMBL/GenBank/DDBJ whole genome shotgun (WGS) entry which is preliminary data.</text>
</comment>
<keyword evidence="3" id="KW-1185">Reference proteome</keyword>
<dbReference type="OrthoDB" id="7631910at2"/>
<dbReference type="InterPro" id="IPR027843">
    <property type="entry name" value="DUF4440"/>
</dbReference>
<accession>A0A4S2H1C6</accession>
<name>A0A4S2H1C6_9PROT</name>
<protein>
    <submittedName>
        <fullName evidence="2">Nuclear transport factor 2 family protein</fullName>
    </submittedName>
</protein>
<sequence>MLSDDDRRAILDLQARWLEAEIAGDLARVGALLTEDCRIYVPDGAMCAGREAVLCGLEGPFAIRDVRVEAVEMHGGPRHAWKSARFTTVFDDDGRAVTITGHHVWLLRRSDAGWRVAGLSYEID</sequence>
<evidence type="ECO:0000313" key="3">
    <source>
        <dbReference type="Proteomes" id="UP000308054"/>
    </source>
</evidence>
<dbReference type="RefSeq" id="WP_135995512.1">
    <property type="nucleotide sequence ID" value="NZ_CP071057.1"/>
</dbReference>
<dbReference type="EMBL" id="SRXW01000002">
    <property type="protein sequence ID" value="TGY88972.1"/>
    <property type="molecule type" value="Genomic_DNA"/>
</dbReference>
<organism evidence="2 3">
    <name type="scientific">Marinicauda algicola</name>
    <dbReference type="NCBI Taxonomy" id="2029849"/>
    <lineage>
        <taxon>Bacteria</taxon>
        <taxon>Pseudomonadati</taxon>
        <taxon>Pseudomonadota</taxon>
        <taxon>Alphaproteobacteria</taxon>
        <taxon>Maricaulales</taxon>
        <taxon>Maricaulaceae</taxon>
        <taxon>Marinicauda</taxon>
    </lineage>
</organism>
<dbReference type="Gene3D" id="3.10.450.50">
    <property type="match status" value="1"/>
</dbReference>
<dbReference type="Pfam" id="PF14534">
    <property type="entry name" value="DUF4440"/>
    <property type="match status" value="1"/>
</dbReference>